<dbReference type="AlphaFoldDB" id="A0ABC8T2X3"/>
<proteinExistence type="predicted"/>
<evidence type="ECO:0000313" key="1">
    <source>
        <dbReference type="EMBL" id="CAK9161799.1"/>
    </source>
</evidence>
<evidence type="ECO:0000313" key="2">
    <source>
        <dbReference type="Proteomes" id="UP001642360"/>
    </source>
</evidence>
<gene>
    <name evidence="1" type="ORF">ILEXP_LOCUS30614</name>
</gene>
<comment type="caution">
    <text evidence="1">The sequence shown here is derived from an EMBL/GenBank/DDBJ whole genome shotgun (WGS) entry which is preliminary data.</text>
</comment>
<keyword evidence="2" id="KW-1185">Reference proteome</keyword>
<accession>A0ABC8T2X3</accession>
<name>A0ABC8T2X3_9AQUA</name>
<sequence>MGIDTDAAQIGQLDTWFWMGTPWVEGEAPSALLDVAMKCHFGAHGRAKHGVGAEWEGADGAGRCWRGVHGARRAPIALGTVGEAPKVLLVKQD</sequence>
<reference evidence="1 2" key="1">
    <citation type="submission" date="2024-02" db="EMBL/GenBank/DDBJ databases">
        <authorList>
            <person name="Vignale AGUSTIN F."/>
            <person name="Sosa J E."/>
            <person name="Modenutti C."/>
        </authorList>
    </citation>
    <scope>NUCLEOTIDE SEQUENCE [LARGE SCALE GENOMIC DNA]</scope>
</reference>
<protein>
    <submittedName>
        <fullName evidence="1">Uncharacterized protein</fullName>
    </submittedName>
</protein>
<dbReference type="Proteomes" id="UP001642360">
    <property type="component" value="Unassembled WGS sequence"/>
</dbReference>
<dbReference type="EMBL" id="CAUOFW020003732">
    <property type="protein sequence ID" value="CAK9161799.1"/>
    <property type="molecule type" value="Genomic_DNA"/>
</dbReference>
<organism evidence="1 2">
    <name type="scientific">Ilex paraguariensis</name>
    <name type="common">yerba mate</name>
    <dbReference type="NCBI Taxonomy" id="185542"/>
    <lineage>
        <taxon>Eukaryota</taxon>
        <taxon>Viridiplantae</taxon>
        <taxon>Streptophyta</taxon>
        <taxon>Embryophyta</taxon>
        <taxon>Tracheophyta</taxon>
        <taxon>Spermatophyta</taxon>
        <taxon>Magnoliopsida</taxon>
        <taxon>eudicotyledons</taxon>
        <taxon>Gunneridae</taxon>
        <taxon>Pentapetalae</taxon>
        <taxon>asterids</taxon>
        <taxon>campanulids</taxon>
        <taxon>Aquifoliales</taxon>
        <taxon>Aquifoliaceae</taxon>
        <taxon>Ilex</taxon>
    </lineage>
</organism>